<sequence length="515" mass="55598" precursor="true">MIMRLHARASRGVLLGTLAVAALGLGGSPAMAQQTGMESPQRAGIESPQRAGMESPQPSGGGSYQLPDMGSTSATVTTSDEHRLGRAWLRQFRAQTDPWQDPIAQTYVRSILARLVPYSGVDDQLVVTLIDSRLLNAFAVPGGIVGVNAGLFASAPDEDEFASVLAHELGHLAQRHYARRMARIEQTQLPTMAAMLAGMIIAAGGGGGAGLATMVGSTAAFAQDQLAYSRRFEQEADRVGLNAMAKAGFDPQAMPKMFRSLQKLATLQGGNPPEFLLTHPVTESRISDTQARADQLPSPPAHDDTAYAMIRARALLLLNQDTPSQALTELEQDHPPAAAVRYLQALLTARQAHYSEALATLDTLAKTHPDLSMIPATAAQIAFDADDRPGALARARRILRLSPDYFPAQWVEAEALLQMQPGQAFDVLRGMSEQYPEDPNVFGLLAEAAGRSGRETWGQLARAEQLQLEGQIDTAIRQLDSASESAKRSGDYAMASRIAQRRQDFLDYREAMQNF</sequence>
<dbReference type="HAMAP" id="MF_00997">
    <property type="entry name" value="Protease_BepA"/>
    <property type="match status" value="1"/>
</dbReference>
<dbReference type="SUPFAM" id="SSF48452">
    <property type="entry name" value="TPR-like"/>
    <property type="match status" value="1"/>
</dbReference>
<evidence type="ECO:0000256" key="7">
    <source>
        <dbReference type="ARBA" id="ARBA00023049"/>
    </source>
</evidence>
<name>A0AB74UCE3_9GAMM</name>
<dbReference type="GO" id="GO:0008270">
    <property type="term" value="F:zinc ion binding"/>
    <property type="evidence" value="ECO:0007669"/>
    <property type="project" value="UniProtKB-UniRule"/>
</dbReference>
<feature type="active site" description="Proton donor" evidence="8">
    <location>
        <position position="237"/>
    </location>
</feature>
<gene>
    <name evidence="11" type="ORF">ABV408_17000</name>
</gene>
<comment type="similarity">
    <text evidence="8">Belongs to the peptidase M48 family. BepA subfamily.</text>
</comment>
<dbReference type="GO" id="GO:0016020">
    <property type="term" value="C:membrane"/>
    <property type="evidence" value="ECO:0007669"/>
    <property type="project" value="InterPro"/>
</dbReference>
<dbReference type="Pfam" id="PF01435">
    <property type="entry name" value="Peptidase_M48"/>
    <property type="match status" value="1"/>
</dbReference>
<keyword evidence="5 8" id="KW-0378">Hydrolase</keyword>
<keyword evidence="1 8" id="KW-0645">Protease</keyword>
<organism evidence="11">
    <name type="scientific">Salinicola endophyticus</name>
    <dbReference type="NCBI Taxonomy" id="1949083"/>
    <lineage>
        <taxon>Bacteria</taxon>
        <taxon>Pseudomonadati</taxon>
        <taxon>Pseudomonadota</taxon>
        <taxon>Gammaproteobacteria</taxon>
        <taxon>Oceanospirillales</taxon>
        <taxon>Halomonadaceae</taxon>
        <taxon>Salinicola</taxon>
    </lineage>
</organism>
<dbReference type="AlphaFoldDB" id="A0AB74UCE3"/>
<feature type="binding site" evidence="8">
    <location>
        <position position="171"/>
    </location>
    <ligand>
        <name>Zn(2+)</name>
        <dbReference type="ChEBI" id="CHEBI:29105"/>
        <note>catalytic</note>
    </ligand>
</feature>
<dbReference type="PANTHER" id="PTHR22726:SF1">
    <property type="entry name" value="METALLOENDOPEPTIDASE OMA1, MITOCHONDRIAL"/>
    <property type="match status" value="1"/>
</dbReference>
<evidence type="ECO:0000259" key="10">
    <source>
        <dbReference type="Pfam" id="PF01435"/>
    </source>
</evidence>
<dbReference type="Gene3D" id="3.30.2010.10">
    <property type="entry name" value="Metalloproteases ('zincins'), catalytic domain"/>
    <property type="match status" value="1"/>
</dbReference>
<dbReference type="GO" id="GO:0004222">
    <property type="term" value="F:metalloendopeptidase activity"/>
    <property type="evidence" value="ECO:0007669"/>
    <property type="project" value="InterPro"/>
</dbReference>
<feature type="chain" id="PRO_5044353109" description="Putative beta-barrel assembly-enhancing protease" evidence="8">
    <location>
        <begin position="33"/>
        <end position="515"/>
    </location>
</feature>
<dbReference type="RefSeq" id="WP_353980076.1">
    <property type="nucleotide sequence ID" value="NZ_CP159578.1"/>
</dbReference>
<feature type="domain" description="Peptidase M48" evidence="10">
    <location>
        <begin position="104"/>
        <end position="291"/>
    </location>
</feature>
<keyword evidence="3 8" id="KW-0732">Signal</keyword>
<protein>
    <recommendedName>
        <fullName evidence="8">Putative beta-barrel assembly-enhancing protease</fullName>
        <ecNumber evidence="8">3.4.-.-</ecNumber>
    </recommendedName>
</protein>
<evidence type="ECO:0000256" key="5">
    <source>
        <dbReference type="ARBA" id="ARBA00022801"/>
    </source>
</evidence>
<dbReference type="InterPro" id="IPR001915">
    <property type="entry name" value="Peptidase_M48"/>
</dbReference>
<evidence type="ECO:0000313" key="11">
    <source>
        <dbReference type="EMBL" id="XCJ79124.1"/>
    </source>
</evidence>
<accession>A0AB74UCE3</accession>
<keyword evidence="2 8" id="KW-0479">Metal-binding</keyword>
<feature type="region of interest" description="Disordered" evidence="9">
    <location>
        <begin position="30"/>
        <end position="79"/>
    </location>
</feature>
<comment type="cofactor">
    <cofactor evidence="8">
        <name>Zn(2+)</name>
        <dbReference type="ChEBI" id="CHEBI:29105"/>
    </cofactor>
    <text evidence="8">Binds 1 zinc ion per subunit.</text>
</comment>
<dbReference type="InterPro" id="IPR011990">
    <property type="entry name" value="TPR-like_helical_dom_sf"/>
</dbReference>
<dbReference type="EMBL" id="CP159578">
    <property type="protein sequence ID" value="XCJ79124.1"/>
    <property type="molecule type" value="Genomic_DNA"/>
</dbReference>
<evidence type="ECO:0000256" key="8">
    <source>
        <dbReference type="HAMAP-Rule" id="MF_00997"/>
    </source>
</evidence>
<dbReference type="EC" id="3.4.-.-" evidence="8"/>
<keyword evidence="4 8" id="KW-0574">Periplasm</keyword>
<comment type="function">
    <text evidence="8">Functions as both a chaperone and a metalloprotease. Maintains the integrity of the outer membrane by promoting either the assembly or the elimination of outer membrane proteins, depending on their folding state.</text>
</comment>
<keyword evidence="7 8" id="KW-0482">Metalloprotease</keyword>
<feature type="active site" evidence="8">
    <location>
        <position position="168"/>
    </location>
</feature>
<dbReference type="Gene3D" id="1.25.40.10">
    <property type="entry name" value="Tetratricopeptide repeat domain"/>
    <property type="match status" value="1"/>
</dbReference>
<evidence type="ECO:0000256" key="1">
    <source>
        <dbReference type="ARBA" id="ARBA00022670"/>
    </source>
</evidence>
<dbReference type="PANTHER" id="PTHR22726">
    <property type="entry name" value="METALLOENDOPEPTIDASE OMA1"/>
    <property type="match status" value="1"/>
</dbReference>
<keyword evidence="6 8" id="KW-0862">Zinc</keyword>
<evidence type="ECO:0000256" key="3">
    <source>
        <dbReference type="ARBA" id="ARBA00022729"/>
    </source>
</evidence>
<dbReference type="GO" id="GO:0051603">
    <property type="term" value="P:proteolysis involved in protein catabolic process"/>
    <property type="evidence" value="ECO:0007669"/>
    <property type="project" value="TreeGrafter"/>
</dbReference>
<evidence type="ECO:0000256" key="2">
    <source>
        <dbReference type="ARBA" id="ARBA00022723"/>
    </source>
</evidence>
<comment type="subcellular location">
    <subcellularLocation>
        <location evidence="8">Periplasm</location>
    </subcellularLocation>
</comment>
<dbReference type="InterPro" id="IPR030873">
    <property type="entry name" value="Protease_BepA"/>
</dbReference>
<dbReference type="InterPro" id="IPR051156">
    <property type="entry name" value="Mito/Outer_Membr_Metalloprot"/>
</dbReference>
<evidence type="ECO:0000256" key="6">
    <source>
        <dbReference type="ARBA" id="ARBA00022833"/>
    </source>
</evidence>
<reference evidence="11" key="1">
    <citation type="submission" date="2024-06" db="EMBL/GenBank/DDBJ databases">
        <title>Complete genome of Salinicola endophyticus HNIBRBA4755.</title>
        <authorList>
            <person name="Shin S.Y."/>
            <person name="Kang H."/>
            <person name="Song J."/>
        </authorList>
    </citation>
    <scope>NUCLEOTIDE SEQUENCE</scope>
    <source>
        <strain evidence="11">HNIBRBA4755</strain>
    </source>
</reference>
<feature type="signal peptide" evidence="8">
    <location>
        <begin position="1"/>
        <end position="32"/>
    </location>
</feature>
<feature type="binding site" evidence="8">
    <location>
        <position position="167"/>
    </location>
    <ligand>
        <name>Zn(2+)</name>
        <dbReference type="ChEBI" id="CHEBI:29105"/>
        <note>catalytic</note>
    </ligand>
</feature>
<evidence type="ECO:0000256" key="4">
    <source>
        <dbReference type="ARBA" id="ARBA00022764"/>
    </source>
</evidence>
<dbReference type="GO" id="GO:0042597">
    <property type="term" value="C:periplasmic space"/>
    <property type="evidence" value="ECO:0007669"/>
    <property type="project" value="UniProtKB-SubCell"/>
</dbReference>
<evidence type="ECO:0000256" key="9">
    <source>
        <dbReference type="SAM" id="MobiDB-lite"/>
    </source>
</evidence>
<proteinExistence type="inferred from homology"/>
<feature type="binding site" evidence="8">
    <location>
        <position position="233"/>
    </location>
    <ligand>
        <name>Zn(2+)</name>
        <dbReference type="ChEBI" id="CHEBI:29105"/>
        <note>catalytic</note>
    </ligand>
</feature>